<accession>A0A8T1VH78</accession>
<evidence type="ECO:0000256" key="1">
    <source>
        <dbReference type="SAM" id="MobiDB-lite"/>
    </source>
</evidence>
<name>A0A8T1VH78_9STRA</name>
<dbReference type="AlphaFoldDB" id="A0A8T1VH78"/>
<evidence type="ECO:0000313" key="2">
    <source>
        <dbReference type="EMBL" id="KAG7379498.1"/>
    </source>
</evidence>
<protein>
    <submittedName>
        <fullName evidence="2">Uncharacterized protein</fullName>
    </submittedName>
</protein>
<reference evidence="2" key="1">
    <citation type="submission" date="2021-02" db="EMBL/GenBank/DDBJ databases">
        <authorList>
            <person name="Palmer J.M."/>
        </authorList>
    </citation>
    <scope>NUCLEOTIDE SEQUENCE</scope>
    <source>
        <strain evidence="2">SCRP734</strain>
    </source>
</reference>
<sequence>MSCPQPPLLSGMESSTRSRRCTLVGPTDPEYHSLRRGHFTPEVRAILRNENRLELASGVANAEFGFPDHLVNNEIHVIVVSTRCHARATKLLGTIPLDPYVGASLWLIRFQVISASWLLFSVASNVLDILFGIFQETVPFMDEQGDLSGAQLRDRGFQLSVKILRCACNFFQSLVTFVEMWSANEQS</sequence>
<comment type="caution">
    <text evidence="2">The sequence shown here is derived from an EMBL/GenBank/DDBJ whole genome shotgun (WGS) entry which is preliminary data.</text>
</comment>
<proteinExistence type="predicted"/>
<keyword evidence="3" id="KW-1185">Reference proteome</keyword>
<dbReference type="EMBL" id="JAGDFM010000345">
    <property type="protein sequence ID" value="KAG7379498.1"/>
    <property type="molecule type" value="Genomic_DNA"/>
</dbReference>
<feature type="region of interest" description="Disordered" evidence="1">
    <location>
        <begin position="1"/>
        <end position="20"/>
    </location>
</feature>
<gene>
    <name evidence="2" type="ORF">PHYPSEUDO_008508</name>
</gene>
<evidence type="ECO:0000313" key="3">
    <source>
        <dbReference type="Proteomes" id="UP000694044"/>
    </source>
</evidence>
<dbReference type="Proteomes" id="UP000694044">
    <property type="component" value="Unassembled WGS sequence"/>
</dbReference>
<organism evidence="2 3">
    <name type="scientific">Phytophthora pseudosyringae</name>
    <dbReference type="NCBI Taxonomy" id="221518"/>
    <lineage>
        <taxon>Eukaryota</taxon>
        <taxon>Sar</taxon>
        <taxon>Stramenopiles</taxon>
        <taxon>Oomycota</taxon>
        <taxon>Peronosporomycetes</taxon>
        <taxon>Peronosporales</taxon>
        <taxon>Peronosporaceae</taxon>
        <taxon>Phytophthora</taxon>
    </lineage>
</organism>